<accession>A0A933E954</accession>
<organism evidence="7 8">
    <name type="scientific">Tectimicrobiota bacterium</name>
    <dbReference type="NCBI Taxonomy" id="2528274"/>
    <lineage>
        <taxon>Bacteria</taxon>
        <taxon>Pseudomonadati</taxon>
        <taxon>Nitrospinota/Tectimicrobiota group</taxon>
        <taxon>Candidatus Tectimicrobiota</taxon>
    </lineage>
</organism>
<dbReference type="GO" id="GO:0016020">
    <property type="term" value="C:membrane"/>
    <property type="evidence" value="ECO:0007669"/>
    <property type="project" value="UniProtKB-SubCell"/>
</dbReference>
<evidence type="ECO:0000256" key="1">
    <source>
        <dbReference type="ARBA" id="ARBA00004141"/>
    </source>
</evidence>
<evidence type="ECO:0000256" key="3">
    <source>
        <dbReference type="ARBA" id="ARBA00022989"/>
    </source>
</evidence>
<protein>
    <submittedName>
        <fullName evidence="7">NINE protein</fullName>
    </submittedName>
</protein>
<comment type="caution">
    <text evidence="7">The sequence shown here is derived from an EMBL/GenBank/DDBJ whole genome shotgun (WGS) entry which is preliminary data.</text>
</comment>
<proteinExistence type="predicted"/>
<feature type="transmembrane region" description="Helical" evidence="5">
    <location>
        <begin position="12"/>
        <end position="32"/>
    </location>
</feature>
<dbReference type="InterPro" id="IPR007829">
    <property type="entry name" value="TM2"/>
</dbReference>
<evidence type="ECO:0000259" key="6">
    <source>
        <dbReference type="Pfam" id="PF05154"/>
    </source>
</evidence>
<gene>
    <name evidence="7" type="ORF">HY618_04690</name>
</gene>
<evidence type="ECO:0000313" key="8">
    <source>
        <dbReference type="Proteomes" id="UP000752292"/>
    </source>
</evidence>
<evidence type="ECO:0000313" key="7">
    <source>
        <dbReference type="EMBL" id="MBI4251738.1"/>
    </source>
</evidence>
<evidence type="ECO:0000256" key="4">
    <source>
        <dbReference type="ARBA" id="ARBA00023136"/>
    </source>
</evidence>
<evidence type="ECO:0000256" key="5">
    <source>
        <dbReference type="SAM" id="Phobius"/>
    </source>
</evidence>
<reference evidence="7" key="1">
    <citation type="submission" date="2020-07" db="EMBL/GenBank/DDBJ databases">
        <title>Huge and variable diversity of episymbiotic CPR bacteria and DPANN archaea in groundwater ecosystems.</title>
        <authorList>
            <person name="He C.Y."/>
            <person name="Keren R."/>
            <person name="Whittaker M."/>
            <person name="Farag I.F."/>
            <person name="Doudna J."/>
            <person name="Cate J.H.D."/>
            <person name="Banfield J.F."/>
        </authorList>
    </citation>
    <scope>NUCLEOTIDE SEQUENCE</scope>
    <source>
        <strain evidence="7">NC_groundwater_1370_Ag_S-0.2um_69_93</strain>
    </source>
</reference>
<dbReference type="AlphaFoldDB" id="A0A933E954"/>
<sequence>MREGTRPRKRKSFFIAFLLWFFFAFLAAHKLYLGLYREAVRLILLYFFLPLGAVVGTILLLHAFGVRLVPAEPRPGDVQALIRSPAFAALTGVVLAVLTAIWIWDFRVLMRQVREHNEAAAREEMNQRATVSGKTNLTDQP</sequence>
<dbReference type="Pfam" id="PF05154">
    <property type="entry name" value="TM2"/>
    <property type="match status" value="1"/>
</dbReference>
<feature type="transmembrane region" description="Helical" evidence="5">
    <location>
        <begin position="44"/>
        <end position="66"/>
    </location>
</feature>
<feature type="transmembrane region" description="Helical" evidence="5">
    <location>
        <begin position="86"/>
        <end position="104"/>
    </location>
</feature>
<feature type="domain" description="TM2" evidence="6">
    <location>
        <begin position="10"/>
        <end position="57"/>
    </location>
</feature>
<evidence type="ECO:0000256" key="2">
    <source>
        <dbReference type="ARBA" id="ARBA00022692"/>
    </source>
</evidence>
<keyword evidence="4 5" id="KW-0472">Membrane</keyword>
<dbReference type="EMBL" id="JACQRX010000204">
    <property type="protein sequence ID" value="MBI4251738.1"/>
    <property type="molecule type" value="Genomic_DNA"/>
</dbReference>
<keyword evidence="3 5" id="KW-1133">Transmembrane helix</keyword>
<dbReference type="Proteomes" id="UP000752292">
    <property type="component" value="Unassembled WGS sequence"/>
</dbReference>
<name>A0A933E954_UNCTE</name>
<keyword evidence="2 5" id="KW-0812">Transmembrane</keyword>
<comment type="subcellular location">
    <subcellularLocation>
        <location evidence="1">Membrane</location>
        <topology evidence="1">Multi-pass membrane protein</topology>
    </subcellularLocation>
</comment>